<dbReference type="SUPFAM" id="SSF55083">
    <property type="entry name" value="6-hydroxymethyl-7,8-dihydropterin pyrophosphokinase, HPPK"/>
    <property type="match status" value="1"/>
</dbReference>
<dbReference type="GO" id="GO:0046656">
    <property type="term" value="P:folic acid biosynthetic process"/>
    <property type="evidence" value="ECO:0007669"/>
    <property type="project" value="UniProtKB-KW"/>
</dbReference>
<comment type="pathway">
    <text evidence="1">Cofactor biosynthesis; tetrahydrofolate biosynthesis; 2-amino-4-hydroxy-6-hydroxymethyl-7,8-dihydropteridine diphosphate from 7,8-dihydroneopterin triphosphate: step 4/4.</text>
</comment>
<keyword evidence="9" id="KW-0289">Folate biosynthesis</keyword>
<evidence type="ECO:0000313" key="14">
    <source>
        <dbReference type="EMBL" id="MXO75133.1"/>
    </source>
</evidence>
<evidence type="ECO:0000256" key="5">
    <source>
        <dbReference type="ARBA" id="ARBA00022679"/>
    </source>
</evidence>
<evidence type="ECO:0000256" key="12">
    <source>
        <dbReference type="ARBA" id="ARBA00033413"/>
    </source>
</evidence>
<name>A0A6I4TDJ9_9SPHN</name>
<dbReference type="EC" id="2.7.6.3" evidence="3"/>
<feature type="domain" description="7,8-dihydro-6-hydroxymethylpterin-pyrophosphokinase" evidence="13">
    <location>
        <begin position="97"/>
        <end position="108"/>
    </location>
</feature>
<keyword evidence="6" id="KW-0547">Nucleotide-binding</keyword>
<dbReference type="GO" id="GO:0046654">
    <property type="term" value="P:tetrahydrofolate biosynthetic process"/>
    <property type="evidence" value="ECO:0007669"/>
    <property type="project" value="UniProtKB-UniPathway"/>
</dbReference>
<evidence type="ECO:0000256" key="10">
    <source>
        <dbReference type="ARBA" id="ARBA00029409"/>
    </source>
</evidence>
<dbReference type="GO" id="GO:0005524">
    <property type="term" value="F:ATP binding"/>
    <property type="evidence" value="ECO:0007669"/>
    <property type="project" value="UniProtKB-KW"/>
</dbReference>
<comment type="function">
    <text evidence="10">Catalyzes the transfer of pyrophosphate from adenosine triphosphate (ATP) to 6-hydroxymethyl-7,8-dihydropterin, an enzymatic step in folate biosynthesis pathway.</text>
</comment>
<dbReference type="PANTHER" id="PTHR43071:SF1">
    <property type="entry name" value="2-AMINO-4-HYDROXY-6-HYDROXYMETHYLDIHYDROPTERIDINE PYROPHOSPHOKINASE"/>
    <property type="match status" value="1"/>
</dbReference>
<reference evidence="14 15" key="1">
    <citation type="submission" date="2019-12" db="EMBL/GenBank/DDBJ databases">
        <title>Genomic-based taxomic classification of the family Erythrobacteraceae.</title>
        <authorList>
            <person name="Xu L."/>
        </authorList>
    </citation>
    <scope>NUCLEOTIDE SEQUENCE [LARGE SCALE GENOMIC DNA]</scope>
    <source>
        <strain evidence="14 15">100921-2</strain>
    </source>
</reference>
<gene>
    <name evidence="14" type="primary">folK</name>
    <name evidence="14" type="ORF">GRI40_07885</name>
</gene>
<evidence type="ECO:0000256" key="1">
    <source>
        <dbReference type="ARBA" id="ARBA00005051"/>
    </source>
</evidence>
<dbReference type="Pfam" id="PF01288">
    <property type="entry name" value="HPPK"/>
    <property type="match status" value="1"/>
</dbReference>
<evidence type="ECO:0000256" key="8">
    <source>
        <dbReference type="ARBA" id="ARBA00022840"/>
    </source>
</evidence>
<comment type="similarity">
    <text evidence="2">Belongs to the HPPK family.</text>
</comment>
<evidence type="ECO:0000256" key="7">
    <source>
        <dbReference type="ARBA" id="ARBA00022777"/>
    </source>
</evidence>
<dbReference type="Proteomes" id="UP000439522">
    <property type="component" value="Unassembled WGS sequence"/>
</dbReference>
<proteinExistence type="inferred from homology"/>
<organism evidence="14 15">
    <name type="scientific">Tsuneonella aeria</name>
    <dbReference type="NCBI Taxonomy" id="1837929"/>
    <lineage>
        <taxon>Bacteria</taxon>
        <taxon>Pseudomonadati</taxon>
        <taxon>Pseudomonadota</taxon>
        <taxon>Alphaproteobacteria</taxon>
        <taxon>Sphingomonadales</taxon>
        <taxon>Erythrobacteraceae</taxon>
        <taxon>Tsuneonella</taxon>
    </lineage>
</organism>
<dbReference type="PROSITE" id="PS00794">
    <property type="entry name" value="HPPK"/>
    <property type="match status" value="1"/>
</dbReference>
<keyword evidence="8" id="KW-0067">ATP-binding</keyword>
<dbReference type="Gene3D" id="3.30.70.560">
    <property type="entry name" value="7,8-Dihydro-6-hydroxymethylpterin-pyrophosphokinase HPPK"/>
    <property type="match status" value="1"/>
</dbReference>
<evidence type="ECO:0000256" key="9">
    <source>
        <dbReference type="ARBA" id="ARBA00022909"/>
    </source>
</evidence>
<dbReference type="UniPathway" id="UPA00077">
    <property type="reaction ID" value="UER00155"/>
</dbReference>
<keyword evidence="7 14" id="KW-0418">Kinase</keyword>
<evidence type="ECO:0000256" key="3">
    <source>
        <dbReference type="ARBA" id="ARBA00013253"/>
    </source>
</evidence>
<evidence type="ECO:0000256" key="6">
    <source>
        <dbReference type="ARBA" id="ARBA00022741"/>
    </source>
</evidence>
<accession>A0A6I4TDJ9</accession>
<evidence type="ECO:0000256" key="2">
    <source>
        <dbReference type="ARBA" id="ARBA00005810"/>
    </source>
</evidence>
<evidence type="ECO:0000256" key="11">
    <source>
        <dbReference type="ARBA" id="ARBA00029766"/>
    </source>
</evidence>
<dbReference type="AlphaFoldDB" id="A0A6I4TDJ9"/>
<dbReference type="GO" id="GO:0016301">
    <property type="term" value="F:kinase activity"/>
    <property type="evidence" value="ECO:0007669"/>
    <property type="project" value="UniProtKB-KW"/>
</dbReference>
<protein>
    <recommendedName>
        <fullName evidence="4">2-amino-4-hydroxy-6-hydroxymethyldihydropteridine pyrophosphokinase</fullName>
        <ecNumber evidence="3">2.7.6.3</ecNumber>
    </recommendedName>
    <alternativeName>
        <fullName evidence="11">6-hydroxymethyl-7,8-dihydropterin pyrophosphokinase</fullName>
    </alternativeName>
    <alternativeName>
        <fullName evidence="12">7,8-dihydro-6-hydroxymethylpterin-pyrophosphokinase</fullName>
    </alternativeName>
</protein>
<evidence type="ECO:0000256" key="4">
    <source>
        <dbReference type="ARBA" id="ARBA00016218"/>
    </source>
</evidence>
<dbReference type="OrthoDB" id="9808041at2"/>
<dbReference type="GO" id="GO:0003848">
    <property type="term" value="F:2-amino-4-hydroxy-6-hydroxymethyldihydropteridine diphosphokinase activity"/>
    <property type="evidence" value="ECO:0007669"/>
    <property type="project" value="UniProtKB-EC"/>
</dbReference>
<evidence type="ECO:0000259" key="13">
    <source>
        <dbReference type="PROSITE" id="PS00794"/>
    </source>
</evidence>
<comment type="caution">
    <text evidence="14">The sequence shown here is derived from an EMBL/GenBank/DDBJ whole genome shotgun (WGS) entry which is preliminary data.</text>
</comment>
<keyword evidence="5 14" id="KW-0808">Transferase</keyword>
<dbReference type="InterPro" id="IPR035907">
    <property type="entry name" value="Hppk_sf"/>
</dbReference>
<dbReference type="NCBIfam" id="TIGR01498">
    <property type="entry name" value="folK"/>
    <property type="match status" value="1"/>
</dbReference>
<evidence type="ECO:0000313" key="15">
    <source>
        <dbReference type="Proteomes" id="UP000439522"/>
    </source>
</evidence>
<dbReference type="PANTHER" id="PTHR43071">
    <property type="entry name" value="2-AMINO-4-HYDROXY-6-HYDROXYMETHYLDIHYDROPTERIDINE PYROPHOSPHOKINASE"/>
    <property type="match status" value="1"/>
</dbReference>
<keyword evidence="15" id="KW-1185">Reference proteome</keyword>
<dbReference type="InterPro" id="IPR000550">
    <property type="entry name" value="Hppk"/>
</dbReference>
<dbReference type="EMBL" id="WTZA01000001">
    <property type="protein sequence ID" value="MXO75133.1"/>
    <property type="molecule type" value="Genomic_DNA"/>
</dbReference>
<sequence length="168" mass="18607">MRGHLTHAYLVALGSNMRHPRFGPPRAVIAAACHALERDGVTVAARSPIVDSDPLGPSRRRYANAVAVVRSALDPEAMLGRLQQVESAFGRIRRGRRWGARVLDLDLVLWSGGPWASWQLTLPHPHFRTRPFVLAPAVTVAPDWRDPMTGLSVRQLHVRLARRTAHSA</sequence>